<dbReference type="Gene3D" id="1.10.10.1700">
    <property type="entry name" value="Histone-lysine N-methyltransferase"/>
    <property type="match status" value="1"/>
</dbReference>
<keyword evidence="18" id="KW-1185">Reference proteome</keyword>
<evidence type="ECO:0000256" key="5">
    <source>
        <dbReference type="ARBA" id="ARBA00015413"/>
    </source>
</evidence>
<feature type="compositionally biased region" description="Basic and acidic residues" evidence="15">
    <location>
        <begin position="910"/>
        <end position="920"/>
    </location>
</feature>
<dbReference type="OrthoDB" id="6627536at2759"/>
<proteinExistence type="predicted"/>
<evidence type="ECO:0000256" key="7">
    <source>
        <dbReference type="ARBA" id="ARBA00022603"/>
    </source>
</evidence>
<feature type="compositionally biased region" description="Acidic residues" evidence="15">
    <location>
        <begin position="471"/>
        <end position="488"/>
    </location>
</feature>
<feature type="region of interest" description="Disordered" evidence="15">
    <location>
        <begin position="547"/>
        <end position="601"/>
    </location>
</feature>
<gene>
    <name evidence="17" type="ORF">B0A48_02005</name>
</gene>
<feature type="region of interest" description="Disordered" evidence="15">
    <location>
        <begin position="619"/>
        <end position="712"/>
    </location>
</feature>
<dbReference type="PANTHER" id="PTHR12977">
    <property type="entry name" value="SUPPRESSOR OF VARIEGATION 4-20-RELATED"/>
    <property type="match status" value="1"/>
</dbReference>
<feature type="compositionally biased region" description="Basic residues" evidence="15">
    <location>
        <begin position="642"/>
        <end position="654"/>
    </location>
</feature>
<feature type="compositionally biased region" description="Polar residues" evidence="15">
    <location>
        <begin position="661"/>
        <end position="674"/>
    </location>
</feature>
<reference evidence="18" key="1">
    <citation type="submission" date="2017-03" db="EMBL/GenBank/DDBJ databases">
        <title>Genomes of endolithic fungi from Antarctica.</title>
        <authorList>
            <person name="Coleine C."/>
            <person name="Masonjones S."/>
            <person name="Stajich J.E."/>
        </authorList>
    </citation>
    <scope>NUCLEOTIDE SEQUENCE [LARGE SCALE GENOMIC DNA]</scope>
    <source>
        <strain evidence="18">CCFEE 5527</strain>
    </source>
</reference>
<dbReference type="PROSITE" id="PS51567">
    <property type="entry name" value="SAM_MT43_SUVAR420_1"/>
    <property type="match status" value="1"/>
</dbReference>
<dbReference type="GO" id="GO:0140943">
    <property type="term" value="F:histone H4K20 trimethyltransferase activity"/>
    <property type="evidence" value="ECO:0007669"/>
    <property type="project" value="UniProtKB-EC"/>
</dbReference>
<feature type="region of interest" description="Disordered" evidence="15">
    <location>
        <begin position="882"/>
        <end position="992"/>
    </location>
</feature>
<evidence type="ECO:0000256" key="13">
    <source>
        <dbReference type="ARBA" id="ARBA00030653"/>
    </source>
</evidence>
<feature type="region of interest" description="Disordered" evidence="15">
    <location>
        <begin position="776"/>
        <end position="806"/>
    </location>
</feature>
<dbReference type="InParanoid" id="A0A1V8TR41"/>
<name>A0A1V8TR41_9PEZI</name>
<sequence>MAPHVNDLEEALKKKGGLTLSQLANYDDIITDALVDRVYFWSTIRKLKPNFHPSRSIIEEPITTILRRDTVINKDPVTALRKLLSLPGLARYFCSLRSTDEKEHFERHLRKYVNIYLPDCPFEVGTTNRYTIVTHEACITARRVIRQGEPVKYLTGIQVEMTEREEKELSSRTDFSIVISSRRKRPSLFLGPARFANHDCDSNAKLSTSGAHGIHIVARRSIAIGEEITVTYGEDYFGQDNCECLCATCERLLRNGWDPEGPMLHESSSEEESEEEADGFKAKRRSAAKRERSIFDAPWPGALKRKRGMESPAVAESETSQILRKKRGRFGRKPKGKTGRPANRLLEDADGQPLSSADARNIMAEWFEQRHGAQDQESDAEVSKPPARRGRKPKVKQESKEDEEIEVVRKQSWLTRSVGVLCDVMGRALGTVQDEIDAVNRETAKLMGWKPEDVPSHYINGAAELHGQIEEQDEDADDENVDDDDDNDGFVLNSRDLGNGHRLRTSASRSMGLDGARDERPGCHEFESLQSAGKLDFGITKPLKALAAPQTTSKTSAYSTGLSSPAPSPFPSPPATASTKTKITSTMKVQKLRTEGLRKVRSESSLRNVVNVDDAKLSDKDRDDVFEVPLSPVPNAAPVKRGPGRPRKKPRTLKTKRETENSTSDTLQSPAETTSMSSVFSRSSELDKAESTSSVDDSPDPPEGFSKRSILSDMVNMYTTDTPPVEDEDMPDATMKAGTATAARGRFPKRRPVRGLHATESLTPILEASGRRNALHHTPADTLPSPPDEETARPKRGPPRVQHDHINPALLLTTPLHRFVTCRNCDEDFLQSDGTRYEMRIACPRCERHSKLYGFYWPKCEREGKWDNEERVLDHRTIHRFLPRGEGSDSEEEGQESEEEVGKKQGRVARLRETDRRRSESLNGKTVQPPLKQRGKSAMVVETAKPAPARRSRGIKVEEVTPVKRGRGRPPRVKIAEKVPAPISARRSRRSG</sequence>
<comment type="catalytic activity">
    <reaction evidence="14">
        <text>L-lysyl(20)-[histone H4] + 3 S-adenosyl-L-methionine = N(6),N(6),N(6)-trimethyl-L-lysyl(20)-[histone H4] + 3 S-adenosyl-L-homocysteine + 3 H(+)</text>
        <dbReference type="Rhea" id="RHEA:64456"/>
        <dbReference type="Rhea" id="RHEA-COMP:15554"/>
        <dbReference type="Rhea" id="RHEA-COMP:15998"/>
        <dbReference type="ChEBI" id="CHEBI:15378"/>
        <dbReference type="ChEBI" id="CHEBI:29969"/>
        <dbReference type="ChEBI" id="CHEBI:57856"/>
        <dbReference type="ChEBI" id="CHEBI:59789"/>
        <dbReference type="ChEBI" id="CHEBI:61961"/>
        <dbReference type="EC" id="2.1.1.372"/>
    </reaction>
</comment>
<dbReference type="SMART" id="SM00317">
    <property type="entry name" value="SET"/>
    <property type="match status" value="1"/>
</dbReference>
<evidence type="ECO:0000256" key="2">
    <source>
        <dbReference type="ARBA" id="ARBA00004123"/>
    </source>
</evidence>
<comment type="function">
    <text evidence="1">Histone methyltransferase that trimethylates 'Lys-20' of histone H4 to form H4K20me3.</text>
</comment>
<evidence type="ECO:0000256" key="4">
    <source>
        <dbReference type="ARBA" id="ARBA00014232"/>
    </source>
</evidence>
<keyword evidence="10" id="KW-0156">Chromatin regulator</keyword>
<feature type="compositionally biased region" description="Low complexity" evidence="15">
    <location>
        <begin position="575"/>
        <end position="586"/>
    </location>
</feature>
<protein>
    <recommendedName>
        <fullName evidence="5">Histone-lysine N-methyltransferase SET9</fullName>
        <ecNumber evidence="12">2.1.1.372</ecNumber>
    </recommendedName>
    <alternativeName>
        <fullName evidence="4">Histone-lysine N-methyltransferase set9</fullName>
    </alternativeName>
    <alternativeName>
        <fullName evidence="13">SET domain protein 9</fullName>
    </alternativeName>
</protein>
<keyword evidence="6" id="KW-0158">Chromosome</keyword>
<dbReference type="GO" id="GO:0005634">
    <property type="term" value="C:nucleus"/>
    <property type="evidence" value="ECO:0007669"/>
    <property type="project" value="UniProtKB-SubCell"/>
</dbReference>
<evidence type="ECO:0000313" key="17">
    <source>
        <dbReference type="EMBL" id="OQO13774.1"/>
    </source>
</evidence>
<dbReference type="Proteomes" id="UP000192596">
    <property type="component" value="Unassembled WGS sequence"/>
</dbReference>
<feature type="compositionally biased region" description="Basic and acidic residues" evidence="15">
    <location>
        <begin position="592"/>
        <end position="601"/>
    </location>
</feature>
<keyword evidence="11" id="KW-0539">Nucleus</keyword>
<dbReference type="AlphaFoldDB" id="A0A1V8TR41"/>
<keyword evidence="7" id="KW-0489">Methyltransferase</keyword>
<accession>A0A1V8TR41</accession>
<feature type="compositionally biased region" description="Polar residues" evidence="15">
    <location>
        <begin position="549"/>
        <end position="562"/>
    </location>
</feature>
<dbReference type="InterPro" id="IPR025783">
    <property type="entry name" value="Set9_fungi"/>
</dbReference>
<organism evidence="17 18">
    <name type="scientific">Cryoendolithus antarcticus</name>
    <dbReference type="NCBI Taxonomy" id="1507870"/>
    <lineage>
        <taxon>Eukaryota</taxon>
        <taxon>Fungi</taxon>
        <taxon>Dikarya</taxon>
        <taxon>Ascomycota</taxon>
        <taxon>Pezizomycotina</taxon>
        <taxon>Dothideomycetes</taxon>
        <taxon>Dothideomycetidae</taxon>
        <taxon>Cladosporiales</taxon>
        <taxon>Cladosporiaceae</taxon>
        <taxon>Cryoendolithus</taxon>
    </lineage>
</organism>
<dbReference type="GO" id="GO:0032259">
    <property type="term" value="P:methylation"/>
    <property type="evidence" value="ECO:0007669"/>
    <property type="project" value="UniProtKB-KW"/>
</dbReference>
<comment type="subcellular location">
    <subcellularLocation>
        <location evidence="3">Chromosome</location>
    </subcellularLocation>
    <subcellularLocation>
        <location evidence="2">Nucleus</location>
    </subcellularLocation>
</comment>
<evidence type="ECO:0000256" key="8">
    <source>
        <dbReference type="ARBA" id="ARBA00022679"/>
    </source>
</evidence>
<keyword evidence="8" id="KW-0808">Transferase</keyword>
<dbReference type="CDD" id="cd10524">
    <property type="entry name" value="SET_Suv4-20-like"/>
    <property type="match status" value="1"/>
</dbReference>
<dbReference type="InterPro" id="IPR001214">
    <property type="entry name" value="SET_dom"/>
</dbReference>
<feature type="region of interest" description="Disordered" evidence="15">
    <location>
        <begin position="260"/>
        <end position="355"/>
    </location>
</feature>
<feature type="region of interest" description="Disordered" evidence="15">
    <location>
        <begin position="738"/>
        <end position="761"/>
    </location>
</feature>
<feature type="compositionally biased region" description="Acidic residues" evidence="15">
    <location>
        <begin position="888"/>
        <end position="899"/>
    </location>
</feature>
<dbReference type="InterPro" id="IPR039977">
    <property type="entry name" value="Suv4-20/Set9"/>
</dbReference>
<dbReference type="EC" id="2.1.1.372" evidence="12"/>
<dbReference type="Gene3D" id="2.170.270.10">
    <property type="entry name" value="SET domain"/>
    <property type="match status" value="1"/>
</dbReference>
<evidence type="ECO:0000256" key="6">
    <source>
        <dbReference type="ARBA" id="ARBA00022454"/>
    </source>
</evidence>
<evidence type="ECO:0000259" key="16">
    <source>
        <dbReference type="PROSITE" id="PS50280"/>
    </source>
</evidence>
<evidence type="ECO:0000256" key="15">
    <source>
        <dbReference type="SAM" id="MobiDB-lite"/>
    </source>
</evidence>
<feature type="domain" description="SET" evidence="16">
    <location>
        <begin position="120"/>
        <end position="233"/>
    </location>
</feature>
<dbReference type="InterPro" id="IPR046341">
    <property type="entry name" value="SET_dom_sf"/>
</dbReference>
<dbReference type="GO" id="GO:0005694">
    <property type="term" value="C:chromosome"/>
    <property type="evidence" value="ECO:0007669"/>
    <property type="project" value="UniProtKB-SubCell"/>
</dbReference>
<dbReference type="InterPro" id="IPR041938">
    <property type="entry name" value="Hist-Lys_N-MTase_N"/>
</dbReference>
<dbReference type="PROSITE" id="PS50280">
    <property type="entry name" value="SET"/>
    <property type="match status" value="1"/>
</dbReference>
<dbReference type="STRING" id="1507870.A0A1V8TR41"/>
<feature type="region of interest" description="Disordered" evidence="15">
    <location>
        <begin position="370"/>
        <end position="404"/>
    </location>
</feature>
<feature type="compositionally biased region" description="Basic residues" evidence="15">
    <location>
        <begin position="323"/>
        <end position="338"/>
    </location>
</feature>
<dbReference type="Pfam" id="PF00856">
    <property type="entry name" value="SET"/>
    <property type="match status" value="1"/>
</dbReference>
<evidence type="ECO:0000256" key="11">
    <source>
        <dbReference type="ARBA" id="ARBA00023242"/>
    </source>
</evidence>
<evidence type="ECO:0000313" key="18">
    <source>
        <dbReference type="Proteomes" id="UP000192596"/>
    </source>
</evidence>
<evidence type="ECO:0000256" key="10">
    <source>
        <dbReference type="ARBA" id="ARBA00022853"/>
    </source>
</evidence>
<evidence type="ECO:0000256" key="9">
    <source>
        <dbReference type="ARBA" id="ARBA00022691"/>
    </source>
</evidence>
<dbReference type="EMBL" id="NAJO01000003">
    <property type="protein sequence ID" value="OQO13774.1"/>
    <property type="molecule type" value="Genomic_DNA"/>
</dbReference>
<evidence type="ECO:0000256" key="12">
    <source>
        <dbReference type="ARBA" id="ARBA00024057"/>
    </source>
</evidence>
<dbReference type="PANTHER" id="PTHR12977:SF4">
    <property type="entry name" value="HISTONE-LYSINE N-METHYLTRANSFERASE KMT5B"/>
    <property type="match status" value="1"/>
</dbReference>
<comment type="caution">
    <text evidence="17">The sequence shown here is derived from an EMBL/GenBank/DDBJ whole genome shotgun (WGS) entry which is preliminary data.</text>
</comment>
<evidence type="ECO:0000256" key="14">
    <source>
        <dbReference type="ARBA" id="ARBA00048081"/>
    </source>
</evidence>
<keyword evidence="9" id="KW-0949">S-adenosyl-L-methionine</keyword>
<feature type="region of interest" description="Disordered" evidence="15">
    <location>
        <begin position="471"/>
        <end position="519"/>
    </location>
</feature>
<evidence type="ECO:0000256" key="3">
    <source>
        <dbReference type="ARBA" id="ARBA00004286"/>
    </source>
</evidence>
<evidence type="ECO:0000256" key="1">
    <source>
        <dbReference type="ARBA" id="ARBA00001984"/>
    </source>
</evidence>
<dbReference type="SUPFAM" id="SSF82199">
    <property type="entry name" value="SET domain"/>
    <property type="match status" value="1"/>
</dbReference>